<evidence type="ECO:0000313" key="6">
    <source>
        <dbReference type="EMBL" id="UXX81646.1"/>
    </source>
</evidence>
<dbReference type="Pfam" id="PF01258">
    <property type="entry name" value="zf-dskA_traR"/>
    <property type="match status" value="1"/>
</dbReference>
<accession>A0ABY6D668</accession>
<keyword evidence="3" id="KW-0862">Zinc</keyword>
<dbReference type="Gene3D" id="1.20.120.910">
    <property type="entry name" value="DksA, coiled-coil domain"/>
    <property type="match status" value="1"/>
</dbReference>
<feature type="zinc finger region" description="dksA C4-type" evidence="4">
    <location>
        <begin position="85"/>
        <end position="109"/>
    </location>
</feature>
<protein>
    <submittedName>
        <fullName evidence="6">TraR/DksA C4-type zinc finger protein</fullName>
    </submittedName>
</protein>
<reference evidence="6" key="1">
    <citation type="submission" date="2022-10" db="EMBL/GenBank/DDBJ databases">
        <title>Roseovarius pelagicus sp. nov., isolated from Arctic seawater.</title>
        <authorList>
            <person name="Hong Y.W."/>
            <person name="Hwang C.Y."/>
        </authorList>
    </citation>
    <scope>NUCLEOTIDE SEQUENCE</scope>
    <source>
        <strain evidence="6">HL-MP18</strain>
    </source>
</reference>
<feature type="domain" description="Zinc finger DksA/TraR C4-type" evidence="5">
    <location>
        <begin position="80"/>
        <end position="111"/>
    </location>
</feature>
<dbReference type="SUPFAM" id="SSF57716">
    <property type="entry name" value="Glucocorticoid receptor-like (DNA-binding domain)"/>
    <property type="match status" value="1"/>
</dbReference>
<dbReference type="PANTHER" id="PTHR33823">
    <property type="entry name" value="RNA POLYMERASE-BINDING TRANSCRIPTION FACTOR DKSA-RELATED"/>
    <property type="match status" value="1"/>
</dbReference>
<dbReference type="Proteomes" id="UP001064087">
    <property type="component" value="Chromosome"/>
</dbReference>
<evidence type="ECO:0000256" key="4">
    <source>
        <dbReference type="PROSITE-ProRule" id="PRU00510"/>
    </source>
</evidence>
<gene>
    <name evidence="6" type="ORF">N7U68_10905</name>
</gene>
<dbReference type="PROSITE" id="PS51128">
    <property type="entry name" value="ZF_DKSA_2"/>
    <property type="match status" value="1"/>
</dbReference>
<evidence type="ECO:0000256" key="3">
    <source>
        <dbReference type="ARBA" id="ARBA00022833"/>
    </source>
</evidence>
<evidence type="ECO:0000313" key="7">
    <source>
        <dbReference type="Proteomes" id="UP001064087"/>
    </source>
</evidence>
<proteinExistence type="predicted"/>
<name>A0ABY6D668_9RHOB</name>
<dbReference type="RefSeq" id="WP_165195597.1">
    <property type="nucleotide sequence ID" value="NZ_CP106738.1"/>
</dbReference>
<evidence type="ECO:0000256" key="2">
    <source>
        <dbReference type="ARBA" id="ARBA00022771"/>
    </source>
</evidence>
<keyword evidence="2" id="KW-0863">Zinc-finger</keyword>
<dbReference type="PROSITE" id="PS01102">
    <property type="entry name" value="ZF_DKSA_1"/>
    <property type="match status" value="1"/>
</dbReference>
<dbReference type="InterPro" id="IPR020458">
    <property type="entry name" value="Znf_DskA_TraR_CS"/>
</dbReference>
<dbReference type="PANTHER" id="PTHR33823:SF4">
    <property type="entry name" value="GENERAL STRESS PROTEIN 16O"/>
    <property type="match status" value="1"/>
</dbReference>
<evidence type="ECO:0000259" key="5">
    <source>
        <dbReference type="Pfam" id="PF01258"/>
    </source>
</evidence>
<keyword evidence="7" id="KW-1185">Reference proteome</keyword>
<dbReference type="InterPro" id="IPR000962">
    <property type="entry name" value="Znf_DskA_TraR"/>
</dbReference>
<keyword evidence="1" id="KW-0479">Metal-binding</keyword>
<sequence length="112" mass="12091">MDETTAEKFRASITARLAELGSADDLGAAGQATVTLDQQSVGRLSRMDALQNQAMAKASHARRTAERKRLMTALTRIDEGEFGYCEDCGDDIALPRLDLDPAATRCIDCARG</sequence>
<evidence type="ECO:0000256" key="1">
    <source>
        <dbReference type="ARBA" id="ARBA00022723"/>
    </source>
</evidence>
<organism evidence="6 7">
    <name type="scientific">Roseovarius pelagicus</name>
    <dbReference type="NCBI Taxonomy" id="2980108"/>
    <lineage>
        <taxon>Bacteria</taxon>
        <taxon>Pseudomonadati</taxon>
        <taxon>Pseudomonadota</taxon>
        <taxon>Alphaproteobacteria</taxon>
        <taxon>Rhodobacterales</taxon>
        <taxon>Roseobacteraceae</taxon>
        <taxon>Roseovarius</taxon>
    </lineage>
</organism>
<dbReference type="EMBL" id="CP106738">
    <property type="protein sequence ID" value="UXX81646.1"/>
    <property type="molecule type" value="Genomic_DNA"/>
</dbReference>